<comment type="caution">
    <text evidence="3">The sequence shown here is derived from an EMBL/GenBank/DDBJ whole genome shotgun (WGS) entry which is preliminary data.</text>
</comment>
<feature type="transmembrane region" description="Helical" evidence="1">
    <location>
        <begin position="148"/>
        <end position="171"/>
    </location>
</feature>
<dbReference type="RefSeq" id="WP_186969586.1">
    <property type="nucleotide sequence ID" value="NZ_JACOPK010000004.1"/>
</dbReference>
<feature type="chain" id="PRO_5046029142" evidence="2">
    <location>
        <begin position="21"/>
        <end position="363"/>
    </location>
</feature>
<organism evidence="3 4">
    <name type="scientific">Agathobaculum hominis</name>
    <dbReference type="NCBI Taxonomy" id="2763014"/>
    <lineage>
        <taxon>Bacteria</taxon>
        <taxon>Bacillati</taxon>
        <taxon>Bacillota</taxon>
        <taxon>Clostridia</taxon>
        <taxon>Eubacteriales</taxon>
        <taxon>Butyricicoccaceae</taxon>
        <taxon>Agathobaculum</taxon>
    </lineage>
</organism>
<evidence type="ECO:0000313" key="4">
    <source>
        <dbReference type="Proteomes" id="UP000641741"/>
    </source>
</evidence>
<keyword evidence="2" id="KW-0732">Signal</keyword>
<protein>
    <submittedName>
        <fullName evidence="3">Stage III sporulation protein AE</fullName>
    </submittedName>
</protein>
<accession>A0ABR7GLW4</accession>
<evidence type="ECO:0000256" key="1">
    <source>
        <dbReference type="SAM" id="Phobius"/>
    </source>
</evidence>
<dbReference type="Proteomes" id="UP000641741">
    <property type="component" value="Unassembled WGS sequence"/>
</dbReference>
<feature type="transmembrane region" description="Helical" evidence="1">
    <location>
        <begin position="285"/>
        <end position="309"/>
    </location>
</feature>
<evidence type="ECO:0000313" key="3">
    <source>
        <dbReference type="EMBL" id="MBC5695301.1"/>
    </source>
</evidence>
<gene>
    <name evidence="3" type="ORF">H8S02_04995</name>
</gene>
<evidence type="ECO:0000256" key="2">
    <source>
        <dbReference type="SAM" id="SignalP"/>
    </source>
</evidence>
<dbReference type="Pfam" id="PF09546">
    <property type="entry name" value="Spore_III_AE"/>
    <property type="match status" value="1"/>
</dbReference>
<reference evidence="3 4" key="1">
    <citation type="submission" date="2020-08" db="EMBL/GenBank/DDBJ databases">
        <title>Genome public.</title>
        <authorList>
            <person name="Liu C."/>
            <person name="Sun Q."/>
        </authorList>
    </citation>
    <scope>NUCLEOTIDE SEQUENCE [LARGE SCALE GENOMIC DNA]</scope>
    <source>
        <strain evidence="3 4">M2</strain>
    </source>
</reference>
<keyword evidence="1" id="KW-1133">Transmembrane helix</keyword>
<name>A0ABR7GLW4_9FIRM</name>
<dbReference type="InterPro" id="IPR014194">
    <property type="entry name" value="Spore_III_AE"/>
</dbReference>
<feature type="transmembrane region" description="Helical" evidence="1">
    <location>
        <begin position="213"/>
        <end position="233"/>
    </location>
</feature>
<proteinExistence type="predicted"/>
<keyword evidence="1" id="KW-0472">Membrane</keyword>
<feature type="transmembrane region" description="Helical" evidence="1">
    <location>
        <begin position="183"/>
        <end position="201"/>
    </location>
</feature>
<sequence>MKILAAVLLLPLALCLSAGAAEADAQRGQDEAALRSAVTGEAQPYLAGTDGQDVAGSFARLLRNAVPDAKSAWAKAAGSLGAAAGIVILTAAARGFSEAAGGAANDAVDMAGALGISAVLLRDFSGVLSLCRSALDGISVFSATLQPVLAAALSMGGSAVTATTLQVASMFAFDLVLRLIEGLLVPAVCVYLAVTVVDAAAGNGVLRGLAEGIGSLSAGALKLILTLFTAYLAVAGGVSGNVDRVALKTAKFAVSGAVPVVGGVMSDAAETVLSGAELLRGSVGVFGMICVTAICLAPFVRAGACYLCFKAGAALLSPLCSDSLRRLLSGIGTGFGLLLGMLSAACTILYLELVYAVAMVKPL</sequence>
<keyword evidence="1" id="KW-0812">Transmembrane</keyword>
<feature type="transmembrane region" description="Helical" evidence="1">
    <location>
        <begin position="330"/>
        <end position="358"/>
    </location>
</feature>
<feature type="transmembrane region" description="Helical" evidence="1">
    <location>
        <begin position="245"/>
        <end position="265"/>
    </location>
</feature>
<keyword evidence="4" id="KW-1185">Reference proteome</keyword>
<dbReference type="EMBL" id="JACOPK010000004">
    <property type="protein sequence ID" value="MBC5695301.1"/>
    <property type="molecule type" value="Genomic_DNA"/>
</dbReference>
<feature type="signal peptide" evidence="2">
    <location>
        <begin position="1"/>
        <end position="20"/>
    </location>
</feature>